<evidence type="ECO:0000256" key="1">
    <source>
        <dbReference type="ARBA" id="ARBA00022722"/>
    </source>
</evidence>
<keyword evidence="3" id="KW-0456">Lyase</keyword>
<feature type="region of interest" description="Disordered" evidence="6">
    <location>
        <begin position="1"/>
        <end position="86"/>
    </location>
</feature>
<dbReference type="HAMAP" id="MF_03040">
    <property type="entry name" value="USB1"/>
    <property type="match status" value="1"/>
</dbReference>
<keyword evidence="4 5" id="KW-0539">Nucleus</keyword>
<accession>A0AA39GR96</accession>
<dbReference type="GO" id="GO:0005634">
    <property type="term" value="C:nucleus"/>
    <property type="evidence" value="ECO:0007669"/>
    <property type="project" value="UniProtKB-SubCell"/>
</dbReference>
<feature type="compositionally biased region" description="Basic and acidic residues" evidence="6">
    <location>
        <begin position="33"/>
        <end position="44"/>
    </location>
</feature>
<comment type="caution">
    <text evidence="7">The sequence shown here is derived from an EMBL/GenBank/DDBJ whole genome shotgun (WGS) entry which is preliminary data.</text>
</comment>
<sequence length="342" mass="37698">MVDMALVDYSSSSSTASEAANAEASSPPPKRRKDAEASPAEKRKVPTTTAKNSGDPSDADGGNGRALSSVSTSTSDMPPLPDSFHDLYASNARQSVVDDPSLHQGRKRQTPHVVGRWPSHLYIEWRPTKEQHEMLAQLMADVIAETDKEIKLHSLLSSDLGTAQPLHISLSRPISLSTCDKDEFLDQIATKLRATSLDSFTVKPRGLAWYRSPDSDRAFLILRVTSNSTHDERIAPNPELMTLLNRCNTVVTGFKQPALYQRTRKEPVGTAFHVSIGWAMDLPADEQTSLKALYVFRGKRFASLRDWLIEVNGVKAKIGNMVHHIPLTPAATLNSTLSLFER</sequence>
<evidence type="ECO:0000256" key="3">
    <source>
        <dbReference type="ARBA" id="ARBA00023239"/>
    </source>
</evidence>
<comment type="subcellular location">
    <subcellularLocation>
        <location evidence="5">Nucleus</location>
    </subcellularLocation>
</comment>
<keyword evidence="2 5" id="KW-0378">Hydrolase</keyword>
<comment type="function">
    <text evidence="5">Phosphodiesterase responsible for the U6 snRNA 3' end processing. Acts as an exoribonuclease (RNase) responsible for trimming the poly(U) tract of the last nucleotides in the pre-U6 snRNA molecule, leading to the formation of mature U6 snRNA.</text>
</comment>
<feature type="active site" description="Proton donor/acceptor" evidence="5">
    <location>
        <position position="273"/>
    </location>
</feature>
<dbReference type="AlphaFoldDB" id="A0AA39GR96"/>
<comment type="similarity">
    <text evidence="5">Belongs to the 2H phosphoesterase superfamily. USB1 family.</text>
</comment>
<dbReference type="EMBL" id="JAPDFR010000001">
    <property type="protein sequence ID" value="KAK0391691.1"/>
    <property type="molecule type" value="Genomic_DNA"/>
</dbReference>
<dbReference type="GO" id="GO:1990838">
    <property type="term" value="F:poly(U)-specific exoribonuclease activity, producing 3' uridine cyclic phosphate ends"/>
    <property type="evidence" value="ECO:0007669"/>
    <property type="project" value="UniProtKB-UniRule"/>
</dbReference>
<evidence type="ECO:0000256" key="4">
    <source>
        <dbReference type="ARBA" id="ARBA00023242"/>
    </source>
</evidence>
<name>A0AA39GR96_SARSR</name>
<keyword evidence="1 5" id="KW-0540">Nuclease</keyword>
<evidence type="ECO:0000256" key="5">
    <source>
        <dbReference type="HAMAP-Rule" id="MF_03040"/>
    </source>
</evidence>
<reference evidence="7" key="1">
    <citation type="submission" date="2022-10" db="EMBL/GenBank/DDBJ databases">
        <title>Determination and structural analysis of whole genome sequence of Sarocladium strictum F4-1.</title>
        <authorList>
            <person name="Hu L."/>
            <person name="Jiang Y."/>
        </authorList>
    </citation>
    <scope>NUCLEOTIDE SEQUENCE</scope>
    <source>
        <strain evidence="7">F4-1</strain>
    </source>
</reference>
<evidence type="ECO:0000256" key="6">
    <source>
        <dbReference type="SAM" id="MobiDB-lite"/>
    </source>
</evidence>
<gene>
    <name evidence="5" type="primary">USB1</name>
    <name evidence="7" type="ORF">NLU13_1190</name>
</gene>
<feature type="compositionally biased region" description="Polar residues" evidence="6">
    <location>
        <begin position="46"/>
        <end position="55"/>
    </location>
</feature>
<feature type="compositionally biased region" description="Polar residues" evidence="6">
    <location>
        <begin position="66"/>
        <end position="76"/>
    </location>
</feature>
<dbReference type="GO" id="GO:0034477">
    <property type="term" value="P:U6 snRNA 3'-end processing"/>
    <property type="evidence" value="ECO:0007669"/>
    <property type="project" value="UniProtKB-UniRule"/>
</dbReference>
<dbReference type="PANTHER" id="PTHR13522">
    <property type="entry name" value="U6 SNRNA PHOSPHODIESTERASE 1"/>
    <property type="match status" value="1"/>
</dbReference>
<feature type="active site" description="Proton donor/acceptor" evidence="5">
    <location>
        <position position="167"/>
    </location>
</feature>
<dbReference type="Gene3D" id="3.90.1140.10">
    <property type="entry name" value="Cyclic phosphodiesterase"/>
    <property type="match status" value="1"/>
</dbReference>
<keyword evidence="8" id="KW-1185">Reference proteome</keyword>
<dbReference type="EC" id="3.1.4.-" evidence="5"/>
<dbReference type="InterPro" id="IPR027521">
    <property type="entry name" value="Usb1"/>
</dbReference>
<dbReference type="Proteomes" id="UP001175261">
    <property type="component" value="Unassembled WGS sequence"/>
</dbReference>
<evidence type="ECO:0000256" key="2">
    <source>
        <dbReference type="ARBA" id="ARBA00022801"/>
    </source>
</evidence>
<dbReference type="Pfam" id="PF09749">
    <property type="entry name" value="HVSL"/>
    <property type="match status" value="1"/>
</dbReference>
<organism evidence="7 8">
    <name type="scientific">Sarocladium strictum</name>
    <name type="common">Black bundle disease fungus</name>
    <name type="synonym">Acremonium strictum</name>
    <dbReference type="NCBI Taxonomy" id="5046"/>
    <lineage>
        <taxon>Eukaryota</taxon>
        <taxon>Fungi</taxon>
        <taxon>Dikarya</taxon>
        <taxon>Ascomycota</taxon>
        <taxon>Pezizomycotina</taxon>
        <taxon>Sordariomycetes</taxon>
        <taxon>Hypocreomycetidae</taxon>
        <taxon>Hypocreales</taxon>
        <taxon>Sarocladiaceae</taxon>
        <taxon>Sarocladium</taxon>
    </lineage>
</organism>
<dbReference type="GO" id="GO:0016829">
    <property type="term" value="F:lyase activity"/>
    <property type="evidence" value="ECO:0007669"/>
    <property type="project" value="UniProtKB-KW"/>
</dbReference>
<feature type="compositionally biased region" description="Low complexity" evidence="6">
    <location>
        <begin position="10"/>
        <end position="25"/>
    </location>
</feature>
<dbReference type="PANTHER" id="PTHR13522:SF3">
    <property type="entry name" value="U6 SNRNA PHOSPHODIESTERASE 1"/>
    <property type="match status" value="1"/>
</dbReference>
<evidence type="ECO:0000313" key="7">
    <source>
        <dbReference type="EMBL" id="KAK0391691.1"/>
    </source>
</evidence>
<proteinExistence type="inferred from homology"/>
<evidence type="ECO:0000313" key="8">
    <source>
        <dbReference type="Proteomes" id="UP001175261"/>
    </source>
</evidence>
<protein>
    <recommendedName>
        <fullName evidence="5">U6 snRNA phosphodiesterase</fullName>
        <ecNumber evidence="5">3.1.4.-</ecNumber>
    </recommendedName>
</protein>